<feature type="region of interest" description="Disordered" evidence="1">
    <location>
        <begin position="23"/>
        <end position="58"/>
    </location>
</feature>
<name>A0A835ZIP3_9STRA</name>
<dbReference type="EMBL" id="JAFCMP010000013">
    <property type="protein sequence ID" value="KAG5191945.1"/>
    <property type="molecule type" value="Genomic_DNA"/>
</dbReference>
<accession>A0A835ZIP3</accession>
<keyword evidence="3" id="KW-1185">Reference proteome</keyword>
<organism evidence="2 3">
    <name type="scientific">Tribonema minus</name>
    <dbReference type="NCBI Taxonomy" id="303371"/>
    <lineage>
        <taxon>Eukaryota</taxon>
        <taxon>Sar</taxon>
        <taxon>Stramenopiles</taxon>
        <taxon>Ochrophyta</taxon>
        <taxon>PX clade</taxon>
        <taxon>Xanthophyceae</taxon>
        <taxon>Tribonematales</taxon>
        <taxon>Tribonemataceae</taxon>
        <taxon>Tribonema</taxon>
    </lineage>
</organism>
<sequence>MVPPALAAAAAALAAMFLGSGERRRTAHHRKNRGGPAVQSEPCPRHPRIAPPNSTPDHMQAVPVRLAMIFGSLKEHRLCQCLQCAALLPVGGSVRELVVRSSSVRS</sequence>
<reference evidence="2" key="1">
    <citation type="submission" date="2021-02" db="EMBL/GenBank/DDBJ databases">
        <title>First Annotated Genome of the Yellow-green Alga Tribonema minus.</title>
        <authorList>
            <person name="Mahan K.M."/>
        </authorList>
    </citation>
    <scope>NUCLEOTIDE SEQUENCE</scope>
    <source>
        <strain evidence="2">UTEX B ZZ1240</strain>
    </source>
</reference>
<dbReference type="AlphaFoldDB" id="A0A835ZIP3"/>
<comment type="caution">
    <text evidence="2">The sequence shown here is derived from an EMBL/GenBank/DDBJ whole genome shotgun (WGS) entry which is preliminary data.</text>
</comment>
<protein>
    <submittedName>
        <fullName evidence="2">Uncharacterized protein</fullName>
    </submittedName>
</protein>
<proteinExistence type="predicted"/>
<evidence type="ECO:0000313" key="2">
    <source>
        <dbReference type="EMBL" id="KAG5191945.1"/>
    </source>
</evidence>
<dbReference type="Proteomes" id="UP000664859">
    <property type="component" value="Unassembled WGS sequence"/>
</dbReference>
<gene>
    <name evidence="2" type="ORF">JKP88DRAFT_242797</name>
</gene>
<evidence type="ECO:0000313" key="3">
    <source>
        <dbReference type="Proteomes" id="UP000664859"/>
    </source>
</evidence>
<evidence type="ECO:0000256" key="1">
    <source>
        <dbReference type="SAM" id="MobiDB-lite"/>
    </source>
</evidence>